<proteinExistence type="predicted"/>
<dbReference type="VEuPathDB" id="FungiDB:PV08_11068"/>
<organism evidence="7 8">
    <name type="scientific">Exophiala spinifera</name>
    <dbReference type="NCBI Taxonomy" id="91928"/>
    <lineage>
        <taxon>Eukaryota</taxon>
        <taxon>Fungi</taxon>
        <taxon>Dikarya</taxon>
        <taxon>Ascomycota</taxon>
        <taxon>Pezizomycotina</taxon>
        <taxon>Eurotiomycetes</taxon>
        <taxon>Chaetothyriomycetidae</taxon>
        <taxon>Chaetothyriales</taxon>
        <taxon>Herpotrichiellaceae</taxon>
        <taxon>Exophiala</taxon>
    </lineage>
</organism>
<dbReference type="GO" id="GO:0008270">
    <property type="term" value="F:zinc ion binding"/>
    <property type="evidence" value="ECO:0007669"/>
    <property type="project" value="InterPro"/>
</dbReference>
<dbReference type="OrthoDB" id="1919336at2759"/>
<dbReference type="RefSeq" id="XP_016230324.1">
    <property type="nucleotide sequence ID" value="XM_016385380.1"/>
</dbReference>
<dbReference type="InterPro" id="IPR050987">
    <property type="entry name" value="AtrR-like"/>
</dbReference>
<evidence type="ECO:0000313" key="8">
    <source>
        <dbReference type="Proteomes" id="UP000053328"/>
    </source>
</evidence>
<keyword evidence="2" id="KW-0479">Metal-binding</keyword>
<dbReference type="Proteomes" id="UP000053328">
    <property type="component" value="Unassembled WGS sequence"/>
</dbReference>
<dbReference type="Pfam" id="PF04082">
    <property type="entry name" value="Fungal_trans"/>
    <property type="match status" value="1"/>
</dbReference>
<dbReference type="PANTHER" id="PTHR46910:SF3">
    <property type="entry name" value="HALOTOLERANCE PROTEIN 9-RELATED"/>
    <property type="match status" value="1"/>
</dbReference>
<dbReference type="HOGENOM" id="CLU_398498_0_0_1"/>
<evidence type="ECO:0000256" key="1">
    <source>
        <dbReference type="ARBA" id="ARBA00004123"/>
    </source>
</evidence>
<dbReference type="GO" id="GO:0003700">
    <property type="term" value="F:DNA-binding transcription factor activity"/>
    <property type="evidence" value="ECO:0007669"/>
    <property type="project" value="InterPro"/>
</dbReference>
<feature type="domain" description="Xylanolytic transcriptional activator regulatory" evidence="6">
    <location>
        <begin position="273"/>
        <end position="347"/>
    </location>
</feature>
<evidence type="ECO:0000256" key="2">
    <source>
        <dbReference type="ARBA" id="ARBA00022723"/>
    </source>
</evidence>
<evidence type="ECO:0000256" key="4">
    <source>
        <dbReference type="ARBA" id="ARBA00023242"/>
    </source>
</evidence>
<dbReference type="GO" id="GO:0003677">
    <property type="term" value="F:DNA binding"/>
    <property type="evidence" value="ECO:0007669"/>
    <property type="project" value="UniProtKB-KW"/>
</dbReference>
<evidence type="ECO:0000313" key="7">
    <source>
        <dbReference type="EMBL" id="KIW10108.1"/>
    </source>
</evidence>
<dbReference type="InterPro" id="IPR007219">
    <property type="entry name" value="XnlR_reg_dom"/>
</dbReference>
<evidence type="ECO:0000256" key="5">
    <source>
        <dbReference type="SAM" id="MobiDB-lite"/>
    </source>
</evidence>
<sequence>MRRAHCVYSDLPANRVAHPPAGPTGLSSDVDASARSSTVANHNQRVTDRVFDGETARRAVVDPPRELPRFDPTVNNAVTENATPVSSDPSISQWPIGSCKESSTSFLQDHLASFWADRASIGRDPIVSGNDLTEDDVTTPLPFIPGSGRQSFVSLEEQLPDKASASVWLNTFLKGPNMLFRICDEADSWRLLDTVYGKDHVDETQKCSIWLQLATGCRFTTGTAEETYTKLYDSGCQYLEWCIEQADEVAPLWVLPSMLLECLYFLDSKPKTCWLTLSSAIRLAQVHNLDQEKGSLPGLSGEEYERWRQVWRAIIFFDAWLSMTLGKTPQINQKTTQDPFVNMTLEEFAAPNPDIEVNVAKLSVLISRFLSGLSQGSMYPSIQEAFFHALEVWASNLPQNLRHFPDITAPQSSQADEAGSLYLEAFYFSSVTVLTKPEFFLSLFAAKPQSSRIGIFAQTCVDSSAQIGHLSSRILERGLLCKRSWLVATLAYHAGLVLCLSLSVQVTSLRYNLKPPGSHRVESDGLTAVMNVLSTCTSHSTLANHHHEVLRYFWKLIKNYEEAAYPTPPSWPDSTVTPRGSMSFGMWQTSPDPLPSTSSALSSSSYDFTAGSDYSFPTASEISQSAAARYHSQGMPDPSLLPWAGSMPHYDSSQSSNMNLESRQTSVNYGSGHYKPYMENFWSTETIEFDR</sequence>
<feature type="region of interest" description="Disordered" evidence="5">
    <location>
        <begin position="13"/>
        <end position="41"/>
    </location>
</feature>
<dbReference type="GO" id="GO:0005634">
    <property type="term" value="C:nucleus"/>
    <property type="evidence" value="ECO:0007669"/>
    <property type="project" value="UniProtKB-SubCell"/>
</dbReference>
<dbReference type="GeneID" id="27338151"/>
<dbReference type="EMBL" id="KN847500">
    <property type="protein sequence ID" value="KIW10108.1"/>
    <property type="molecule type" value="Genomic_DNA"/>
</dbReference>
<keyword evidence="3" id="KW-0238">DNA-binding</keyword>
<dbReference type="PANTHER" id="PTHR46910">
    <property type="entry name" value="TRANSCRIPTION FACTOR PDR1"/>
    <property type="match status" value="1"/>
</dbReference>
<dbReference type="SMART" id="SM00906">
    <property type="entry name" value="Fungal_trans"/>
    <property type="match status" value="1"/>
</dbReference>
<accession>A0A0D2ATQ6</accession>
<dbReference type="GO" id="GO:0006351">
    <property type="term" value="P:DNA-templated transcription"/>
    <property type="evidence" value="ECO:0007669"/>
    <property type="project" value="InterPro"/>
</dbReference>
<gene>
    <name evidence="7" type="ORF">PV08_11068</name>
</gene>
<keyword evidence="4" id="KW-0539">Nucleus</keyword>
<dbReference type="AlphaFoldDB" id="A0A0D2ATQ6"/>
<dbReference type="STRING" id="91928.A0A0D2ATQ6"/>
<evidence type="ECO:0000256" key="3">
    <source>
        <dbReference type="ARBA" id="ARBA00023125"/>
    </source>
</evidence>
<reference evidence="7 8" key="1">
    <citation type="submission" date="2015-01" db="EMBL/GenBank/DDBJ databases">
        <title>The Genome Sequence of Exophiala spinifera CBS89968.</title>
        <authorList>
            <consortium name="The Broad Institute Genomics Platform"/>
            <person name="Cuomo C."/>
            <person name="de Hoog S."/>
            <person name="Gorbushina A."/>
            <person name="Stielow B."/>
            <person name="Teixiera M."/>
            <person name="Abouelleil A."/>
            <person name="Chapman S.B."/>
            <person name="Priest M."/>
            <person name="Young S.K."/>
            <person name="Wortman J."/>
            <person name="Nusbaum C."/>
            <person name="Birren B."/>
        </authorList>
    </citation>
    <scope>NUCLEOTIDE SEQUENCE [LARGE SCALE GENOMIC DNA]</scope>
    <source>
        <strain evidence="7 8">CBS 89968</strain>
    </source>
</reference>
<dbReference type="CDD" id="cd12148">
    <property type="entry name" value="fungal_TF_MHR"/>
    <property type="match status" value="1"/>
</dbReference>
<name>A0A0D2ATQ6_9EURO</name>
<protein>
    <recommendedName>
        <fullName evidence="6">Xylanolytic transcriptional activator regulatory domain-containing protein</fullName>
    </recommendedName>
</protein>
<evidence type="ECO:0000259" key="6">
    <source>
        <dbReference type="SMART" id="SM00906"/>
    </source>
</evidence>
<keyword evidence="8" id="KW-1185">Reference proteome</keyword>
<comment type="subcellular location">
    <subcellularLocation>
        <location evidence="1">Nucleus</location>
    </subcellularLocation>
</comment>